<dbReference type="eggNOG" id="ENOG502ZCD0">
    <property type="taxonomic scope" value="Bacteria"/>
</dbReference>
<protein>
    <recommendedName>
        <fullName evidence="2">DUF5683 domain-containing protein</fullName>
    </recommendedName>
</protein>
<name>H1DGK0_9BACT</name>
<dbReference type="InterPro" id="IPR043738">
    <property type="entry name" value="DUF5683"/>
</dbReference>
<dbReference type="Proteomes" id="UP000004892">
    <property type="component" value="Unassembled WGS sequence"/>
</dbReference>
<evidence type="ECO:0000313" key="3">
    <source>
        <dbReference type="EMBL" id="EHP47533.1"/>
    </source>
</evidence>
<feature type="transmembrane region" description="Helical" evidence="1">
    <location>
        <begin position="164"/>
        <end position="187"/>
    </location>
</feature>
<sequence length="221" mass="25019">MKKLLLILFICVLGIEIRAQYVPPQPDTLFVAADTLSIQEVINKKPHSPHKATILALALPGAGQIYNKKGWWWKLPILYGGVGATVYGLSWNSKQFKKYKTAFIDYTLYIEAKAEDPDLPYPQNPSWDKVYIGGGVENFTPQQQLNFQTQLKNKKDSFKRNRDLLYITMGAIYAIQVIEACVSAHFYDFEINEDLSFNVQPNAFYTPANGNSVGLTLTLNF</sequence>
<keyword evidence="4" id="KW-1185">Reference proteome</keyword>
<organism evidence="3 4">
    <name type="scientific">Odoribacter laneus YIT 12061</name>
    <dbReference type="NCBI Taxonomy" id="742817"/>
    <lineage>
        <taxon>Bacteria</taxon>
        <taxon>Pseudomonadati</taxon>
        <taxon>Bacteroidota</taxon>
        <taxon>Bacteroidia</taxon>
        <taxon>Bacteroidales</taxon>
        <taxon>Odoribacteraceae</taxon>
        <taxon>Odoribacter</taxon>
    </lineage>
</organism>
<dbReference type="HOGENOM" id="CLU_060256_1_1_10"/>
<dbReference type="GeneID" id="98068959"/>
<keyword evidence="1" id="KW-0472">Membrane</keyword>
<feature type="transmembrane region" description="Helical" evidence="1">
    <location>
        <begin position="71"/>
        <end position="90"/>
    </location>
</feature>
<feature type="domain" description="DUF5683" evidence="2">
    <location>
        <begin position="46"/>
        <end position="221"/>
    </location>
</feature>
<accession>H1DGK0</accession>
<gene>
    <name evidence="3" type="ORF">HMPREF9449_01386</name>
</gene>
<proteinExistence type="predicted"/>
<evidence type="ECO:0000313" key="4">
    <source>
        <dbReference type="Proteomes" id="UP000004892"/>
    </source>
</evidence>
<evidence type="ECO:0000256" key="1">
    <source>
        <dbReference type="SAM" id="Phobius"/>
    </source>
</evidence>
<comment type="caution">
    <text evidence="3">The sequence shown here is derived from an EMBL/GenBank/DDBJ whole genome shotgun (WGS) entry which is preliminary data.</text>
</comment>
<dbReference type="RefSeq" id="WP_009136534.1">
    <property type="nucleotide sequence ID" value="NZ_JH594596.1"/>
</dbReference>
<reference evidence="3 4" key="1">
    <citation type="submission" date="2012-01" db="EMBL/GenBank/DDBJ databases">
        <title>The Genome Sequence of Odoribacter laneus YIT 12061.</title>
        <authorList>
            <consortium name="The Broad Institute Genome Sequencing Platform"/>
            <person name="Earl A."/>
            <person name="Ward D."/>
            <person name="Feldgarden M."/>
            <person name="Gevers D."/>
            <person name="Morotomi M."/>
            <person name="Young S.K."/>
            <person name="Zeng Q."/>
            <person name="Gargeya S."/>
            <person name="Fitzgerald M."/>
            <person name="Haas B."/>
            <person name="Abouelleil A."/>
            <person name="Alvarado L."/>
            <person name="Arachchi H.M."/>
            <person name="Berlin A."/>
            <person name="Chapman S.B."/>
            <person name="Gearin G."/>
            <person name="Goldberg J."/>
            <person name="Griggs A."/>
            <person name="Gujja S."/>
            <person name="Hansen M."/>
            <person name="Heiman D."/>
            <person name="Howarth C."/>
            <person name="Larimer J."/>
            <person name="Lui A."/>
            <person name="MacDonald P.J.P."/>
            <person name="McCowen C."/>
            <person name="Montmayeur A."/>
            <person name="Murphy C."/>
            <person name="Neiman D."/>
            <person name="Pearson M."/>
            <person name="Priest M."/>
            <person name="Roberts A."/>
            <person name="Saif S."/>
            <person name="Shea T."/>
            <person name="Sisk P."/>
            <person name="Stolte C."/>
            <person name="Sykes S."/>
            <person name="Wortman J."/>
            <person name="Nusbaum C."/>
            <person name="Birren B."/>
        </authorList>
    </citation>
    <scope>NUCLEOTIDE SEQUENCE [LARGE SCALE GENOMIC DNA]</scope>
    <source>
        <strain evidence="3 4">YIT 12061</strain>
    </source>
</reference>
<dbReference type="EMBL" id="ADMC01000022">
    <property type="protein sequence ID" value="EHP47533.1"/>
    <property type="molecule type" value="Genomic_DNA"/>
</dbReference>
<evidence type="ECO:0000259" key="2">
    <source>
        <dbReference type="Pfam" id="PF18935"/>
    </source>
</evidence>
<dbReference type="Pfam" id="PF18935">
    <property type="entry name" value="DUF5683"/>
    <property type="match status" value="1"/>
</dbReference>
<dbReference type="PATRIC" id="fig|742817.3.peg.1470"/>
<dbReference type="AlphaFoldDB" id="H1DGK0"/>
<dbReference type="STRING" id="742817.HMPREF9449_01386"/>
<keyword evidence="1" id="KW-0812">Transmembrane</keyword>
<keyword evidence="1" id="KW-1133">Transmembrane helix</keyword>